<protein>
    <recommendedName>
        <fullName evidence="3">Phospholipase C/D domain-containing protein</fullName>
    </recommendedName>
</protein>
<evidence type="ECO:0008006" key="3">
    <source>
        <dbReference type="Google" id="ProtNLM"/>
    </source>
</evidence>
<dbReference type="EMBL" id="DSYZ01000158">
    <property type="protein sequence ID" value="HGT83729.1"/>
    <property type="molecule type" value="Genomic_DNA"/>
</dbReference>
<accession>A0A7J3M4L5</accession>
<dbReference type="SUPFAM" id="SSF48537">
    <property type="entry name" value="Phospholipase C/P1 nuclease"/>
    <property type="match status" value="1"/>
</dbReference>
<evidence type="ECO:0000256" key="1">
    <source>
        <dbReference type="SAM" id="Phobius"/>
    </source>
</evidence>
<gene>
    <name evidence="2" type="ORF">ENT52_08415</name>
</gene>
<dbReference type="AlphaFoldDB" id="A0A7J3M4L5"/>
<evidence type="ECO:0000313" key="2">
    <source>
        <dbReference type="EMBL" id="HGT83729.1"/>
    </source>
</evidence>
<feature type="transmembrane region" description="Helical" evidence="1">
    <location>
        <begin position="193"/>
        <end position="226"/>
    </location>
</feature>
<name>A0A7J3M4L5_ARCFL</name>
<sequence>MKWKDHVRITTEICRHFMLKNCREIAQASVLPDKDPDYYWVSGRRRVYRRRVPHHEAEAIDYALEHLKIARRQYMRGESFYEPLGRAIHYLQDYSVDPTEKLWIFSYRSESAHEERESFEFLVDLKAVKIAKETKCYPHDFKNLVLETKRGKNASEVSFACSFLTALAFKMLLNPEKPENLEENYEKAKITHIFLLLFPWIFLIFLFQDFVYLFLSTIVSGVLHFLDYNYHKWKLDYEWFNAE</sequence>
<proteinExistence type="predicted"/>
<keyword evidence="1" id="KW-0812">Transmembrane</keyword>
<keyword evidence="1" id="KW-1133">Transmembrane helix</keyword>
<reference evidence="2" key="1">
    <citation type="journal article" date="2020" name="mSystems">
        <title>Genome- and Community-Level Interaction Insights into Carbon Utilization and Element Cycling Functions of Hydrothermarchaeota in Hydrothermal Sediment.</title>
        <authorList>
            <person name="Zhou Z."/>
            <person name="Liu Y."/>
            <person name="Xu W."/>
            <person name="Pan J."/>
            <person name="Luo Z.H."/>
            <person name="Li M."/>
        </authorList>
    </citation>
    <scope>NUCLEOTIDE SEQUENCE [LARGE SCALE GENOMIC DNA]</scope>
    <source>
        <strain evidence="2">SpSt-587</strain>
    </source>
</reference>
<keyword evidence="1" id="KW-0472">Membrane</keyword>
<comment type="caution">
    <text evidence="2">The sequence shown here is derived from an EMBL/GenBank/DDBJ whole genome shotgun (WGS) entry which is preliminary data.</text>
</comment>
<dbReference type="InterPro" id="IPR008947">
    <property type="entry name" value="PLipase_C/P1_nuclease_dom_sf"/>
</dbReference>
<dbReference type="GO" id="GO:0016788">
    <property type="term" value="F:hydrolase activity, acting on ester bonds"/>
    <property type="evidence" value="ECO:0007669"/>
    <property type="project" value="InterPro"/>
</dbReference>
<organism evidence="2">
    <name type="scientific">Archaeoglobus fulgidus</name>
    <dbReference type="NCBI Taxonomy" id="2234"/>
    <lineage>
        <taxon>Archaea</taxon>
        <taxon>Methanobacteriati</taxon>
        <taxon>Methanobacteriota</taxon>
        <taxon>Archaeoglobi</taxon>
        <taxon>Archaeoglobales</taxon>
        <taxon>Archaeoglobaceae</taxon>
        <taxon>Archaeoglobus</taxon>
    </lineage>
</organism>